<keyword evidence="6" id="KW-0812">Transmembrane</keyword>
<keyword evidence="3" id="KW-0597">Phosphoprotein</keyword>
<dbReference type="Pfam" id="PF00512">
    <property type="entry name" value="HisKA"/>
    <property type="match status" value="1"/>
</dbReference>
<reference evidence="9 10" key="1">
    <citation type="submission" date="2019-01" db="EMBL/GenBank/DDBJ databases">
        <title>Genome sequence of the Antarctic species Gelidibacter gilvus ACAM 158(T).</title>
        <authorList>
            <person name="Bowman J.P."/>
        </authorList>
    </citation>
    <scope>NUCLEOTIDE SEQUENCE [LARGE SCALE GENOMIC DNA]</scope>
    <source>
        <strain evidence="9 10">IC158</strain>
    </source>
</reference>
<keyword evidence="6" id="KW-1133">Transmembrane helix</keyword>
<dbReference type="Pfam" id="PF02518">
    <property type="entry name" value="HATPase_c"/>
    <property type="match status" value="1"/>
</dbReference>
<dbReference type="PRINTS" id="PR00344">
    <property type="entry name" value="BCTRLSENSOR"/>
</dbReference>
<name>A0A4Q0XKU6_9FLAO</name>
<dbReference type="InterPro" id="IPR035965">
    <property type="entry name" value="PAS-like_dom_sf"/>
</dbReference>
<dbReference type="EC" id="2.7.13.3" evidence="2"/>
<evidence type="ECO:0000256" key="3">
    <source>
        <dbReference type="ARBA" id="ARBA00022553"/>
    </source>
</evidence>
<dbReference type="Gene3D" id="3.30.450.20">
    <property type="entry name" value="PAS domain"/>
    <property type="match status" value="1"/>
</dbReference>
<dbReference type="CDD" id="cd00082">
    <property type="entry name" value="HisKA"/>
    <property type="match status" value="1"/>
</dbReference>
<dbReference type="InterPro" id="IPR005467">
    <property type="entry name" value="His_kinase_dom"/>
</dbReference>
<dbReference type="RefSeq" id="WP_129015788.1">
    <property type="nucleotide sequence ID" value="NZ_SDDZ01000001.1"/>
</dbReference>
<evidence type="ECO:0000256" key="6">
    <source>
        <dbReference type="SAM" id="Phobius"/>
    </source>
</evidence>
<dbReference type="InterPro" id="IPR003661">
    <property type="entry name" value="HisK_dim/P_dom"/>
</dbReference>
<keyword evidence="4" id="KW-0808">Transferase</keyword>
<evidence type="ECO:0000256" key="4">
    <source>
        <dbReference type="ARBA" id="ARBA00022679"/>
    </source>
</evidence>
<keyword evidence="6" id="KW-0472">Membrane</keyword>
<feature type="domain" description="PAS" evidence="8">
    <location>
        <begin position="252"/>
        <end position="297"/>
    </location>
</feature>
<comment type="catalytic activity">
    <reaction evidence="1">
        <text>ATP + protein L-histidine = ADP + protein N-phospho-L-histidine.</text>
        <dbReference type="EC" id="2.7.13.3"/>
    </reaction>
</comment>
<sequence>MLLKSLYNSERFLKIIFGLSLFIVLVMGGFAYKYVKELSESFDEVQDAYQLHIELEKLLSALKDAESGKRAYIISKDSTFLEPLLVSGSELDNSLKRLKDLTKDQPEHQENIAELELKIDNSLKIFEKTLQLAQNNEVESAEFISAFREGRQTMNSVRFKVLEMTTHENELLGSKKARSSRSLSNAPMFVYYILIISLLILLLTYLQISKNLKILKEKNELLETFKESTTQSEIISKHGNWIWHIEDNTFEYSDNLYRLLGEEPQSFEPTLENFIAFTHPDDLDKLMEQVNKMMENEDLPFIHYRIIQKNGTIKHFKAYGKVLIDSDGHKKLLGTTADITDEIVNYRLIEERNLELERNNKELASFNYVASHDLQEPLRKIQTFISRLEEKEQDNLSSNGKVYIQRIKSSSGRMRSLIDDLLQFSRTNKSEEAFEDSNLNILLETAKHDLAEIISDKRARISSDSIPSMKVIPFQIKQLFLNLMSNSLKYSRENVAPVITISYSQTDISDLPKVKFSKHNRYHTITVKDNGIGFDQEYAEQIFTLFSRLHNKNEYSGTGIGLSICKKIVENHQGYIIAESHLNQGATFTVYLPITS</sequence>
<dbReference type="InterPro" id="IPR000014">
    <property type="entry name" value="PAS"/>
</dbReference>
<feature type="transmembrane region" description="Helical" evidence="6">
    <location>
        <begin position="12"/>
        <end position="32"/>
    </location>
</feature>
<evidence type="ECO:0000313" key="9">
    <source>
        <dbReference type="EMBL" id="RXJ52654.1"/>
    </source>
</evidence>
<dbReference type="CDD" id="cd19410">
    <property type="entry name" value="HK9-like_sensor"/>
    <property type="match status" value="1"/>
</dbReference>
<dbReference type="SUPFAM" id="SSF55874">
    <property type="entry name" value="ATPase domain of HSP90 chaperone/DNA topoisomerase II/histidine kinase"/>
    <property type="match status" value="1"/>
</dbReference>
<dbReference type="SMART" id="SM00388">
    <property type="entry name" value="HisKA"/>
    <property type="match status" value="1"/>
</dbReference>
<protein>
    <recommendedName>
        <fullName evidence="2">histidine kinase</fullName>
        <ecNumber evidence="2">2.7.13.3</ecNumber>
    </recommendedName>
</protein>
<accession>A0A4Q0XKU6</accession>
<dbReference type="Gene3D" id="1.10.287.130">
    <property type="match status" value="1"/>
</dbReference>
<dbReference type="PROSITE" id="PS50109">
    <property type="entry name" value="HIS_KIN"/>
    <property type="match status" value="1"/>
</dbReference>
<dbReference type="SUPFAM" id="SSF47384">
    <property type="entry name" value="Homodimeric domain of signal transducing histidine kinase"/>
    <property type="match status" value="1"/>
</dbReference>
<dbReference type="GO" id="GO:0000155">
    <property type="term" value="F:phosphorelay sensor kinase activity"/>
    <property type="evidence" value="ECO:0007669"/>
    <property type="project" value="InterPro"/>
</dbReference>
<dbReference type="InterPro" id="IPR036890">
    <property type="entry name" value="HATPase_C_sf"/>
</dbReference>
<dbReference type="SUPFAM" id="SSF55785">
    <property type="entry name" value="PYP-like sensor domain (PAS domain)"/>
    <property type="match status" value="1"/>
</dbReference>
<dbReference type="InterPro" id="IPR036097">
    <property type="entry name" value="HisK_dim/P_sf"/>
</dbReference>
<dbReference type="InterPro" id="IPR052162">
    <property type="entry name" value="Sensor_kinase/Photoreceptor"/>
</dbReference>
<dbReference type="Pfam" id="PF08447">
    <property type="entry name" value="PAS_3"/>
    <property type="match status" value="1"/>
</dbReference>
<evidence type="ECO:0000259" key="8">
    <source>
        <dbReference type="PROSITE" id="PS50112"/>
    </source>
</evidence>
<keyword evidence="10" id="KW-1185">Reference proteome</keyword>
<dbReference type="PANTHER" id="PTHR43304:SF1">
    <property type="entry name" value="PAC DOMAIN-CONTAINING PROTEIN"/>
    <property type="match status" value="1"/>
</dbReference>
<evidence type="ECO:0000256" key="1">
    <source>
        <dbReference type="ARBA" id="ARBA00000085"/>
    </source>
</evidence>
<proteinExistence type="predicted"/>
<dbReference type="InterPro" id="IPR007891">
    <property type="entry name" value="CHASE3"/>
</dbReference>
<dbReference type="Proteomes" id="UP000289792">
    <property type="component" value="Unassembled WGS sequence"/>
</dbReference>
<dbReference type="OrthoDB" id="9124519at2"/>
<dbReference type="EMBL" id="SDDZ01000001">
    <property type="protein sequence ID" value="RXJ52654.1"/>
    <property type="molecule type" value="Genomic_DNA"/>
</dbReference>
<organism evidence="9 10">
    <name type="scientific">Gelidibacter gilvus</name>
    <dbReference type="NCBI Taxonomy" id="59602"/>
    <lineage>
        <taxon>Bacteria</taxon>
        <taxon>Pseudomonadati</taxon>
        <taxon>Bacteroidota</taxon>
        <taxon>Flavobacteriia</taxon>
        <taxon>Flavobacteriales</taxon>
        <taxon>Flavobacteriaceae</taxon>
        <taxon>Gelidibacter</taxon>
    </lineage>
</organism>
<evidence type="ECO:0000259" key="7">
    <source>
        <dbReference type="PROSITE" id="PS50109"/>
    </source>
</evidence>
<dbReference type="Gene3D" id="2.10.70.100">
    <property type="match status" value="1"/>
</dbReference>
<dbReference type="AlphaFoldDB" id="A0A4Q0XKU6"/>
<feature type="domain" description="Histidine kinase" evidence="7">
    <location>
        <begin position="369"/>
        <end position="596"/>
    </location>
</feature>
<comment type="caution">
    <text evidence="9">The sequence shown here is derived from an EMBL/GenBank/DDBJ whole genome shotgun (WGS) entry which is preliminary data.</text>
</comment>
<dbReference type="InterPro" id="IPR003594">
    <property type="entry name" value="HATPase_dom"/>
</dbReference>
<dbReference type="PROSITE" id="PS50112">
    <property type="entry name" value="PAS"/>
    <property type="match status" value="1"/>
</dbReference>
<gene>
    <name evidence="9" type="ORF">ESZ48_02885</name>
</gene>
<evidence type="ECO:0000256" key="5">
    <source>
        <dbReference type="ARBA" id="ARBA00022777"/>
    </source>
</evidence>
<dbReference type="Gene3D" id="3.30.565.10">
    <property type="entry name" value="Histidine kinase-like ATPase, C-terminal domain"/>
    <property type="match status" value="1"/>
</dbReference>
<keyword evidence="5 9" id="KW-0418">Kinase</keyword>
<dbReference type="SMART" id="SM00387">
    <property type="entry name" value="HATPase_c"/>
    <property type="match status" value="1"/>
</dbReference>
<dbReference type="InterPro" id="IPR004358">
    <property type="entry name" value="Sig_transdc_His_kin-like_C"/>
</dbReference>
<evidence type="ECO:0000256" key="2">
    <source>
        <dbReference type="ARBA" id="ARBA00012438"/>
    </source>
</evidence>
<feature type="transmembrane region" description="Helical" evidence="6">
    <location>
        <begin position="189"/>
        <end position="208"/>
    </location>
</feature>
<dbReference type="InterPro" id="IPR013655">
    <property type="entry name" value="PAS_fold_3"/>
</dbReference>
<evidence type="ECO:0000313" key="10">
    <source>
        <dbReference type="Proteomes" id="UP000289792"/>
    </source>
</evidence>
<dbReference type="PANTHER" id="PTHR43304">
    <property type="entry name" value="PHYTOCHROME-LIKE PROTEIN CPH1"/>
    <property type="match status" value="1"/>
</dbReference>
<dbReference type="Pfam" id="PF05227">
    <property type="entry name" value="CHASE3"/>
    <property type="match status" value="1"/>
</dbReference>
<dbReference type="CDD" id="cd00130">
    <property type="entry name" value="PAS"/>
    <property type="match status" value="1"/>
</dbReference>